<protein>
    <submittedName>
        <fullName evidence="3">Transposase</fullName>
    </submittedName>
</protein>
<gene>
    <name evidence="1" type="ORF">OFLC_LOCUS5487</name>
</gene>
<organism evidence="3">
    <name type="scientific">Onchocerca flexuosa</name>
    <dbReference type="NCBI Taxonomy" id="387005"/>
    <lineage>
        <taxon>Eukaryota</taxon>
        <taxon>Metazoa</taxon>
        <taxon>Ecdysozoa</taxon>
        <taxon>Nematoda</taxon>
        <taxon>Chromadorea</taxon>
        <taxon>Rhabditida</taxon>
        <taxon>Spirurina</taxon>
        <taxon>Spiruromorpha</taxon>
        <taxon>Filarioidea</taxon>
        <taxon>Onchocercidae</taxon>
        <taxon>Onchocerca</taxon>
    </lineage>
</organism>
<keyword evidence="2" id="KW-1185">Reference proteome</keyword>
<dbReference type="WBParaSite" id="OFLC_0000548501-mRNA-1">
    <property type="protein sequence ID" value="OFLC_0000548501-mRNA-1"/>
    <property type="gene ID" value="OFLC_0000548501"/>
</dbReference>
<dbReference type="EMBL" id="UZAJ01004743">
    <property type="protein sequence ID" value="VDO43318.1"/>
    <property type="molecule type" value="Genomic_DNA"/>
</dbReference>
<evidence type="ECO:0000313" key="3">
    <source>
        <dbReference type="WBParaSite" id="OFLC_0000548501-mRNA-1"/>
    </source>
</evidence>
<dbReference type="AlphaFoldDB" id="A0A183HDC4"/>
<reference evidence="1 2" key="2">
    <citation type="submission" date="2018-11" db="EMBL/GenBank/DDBJ databases">
        <authorList>
            <consortium name="Pathogen Informatics"/>
        </authorList>
    </citation>
    <scope>NUCLEOTIDE SEQUENCE [LARGE SCALE GENOMIC DNA]</scope>
</reference>
<sequence length="114" mass="13158">MSSSYRKHLMKKSRNASVQTIFPAKNIVNVPNAISFDHATEEQSIIRGILKVLIYLKYGYLTHHKLREICKFQKSLFRIWKSKVMQPPNLEKFPNAESQIPSACNIFTPPSLQP</sequence>
<accession>A0A183HDC4</accession>
<evidence type="ECO:0000313" key="2">
    <source>
        <dbReference type="Proteomes" id="UP000267606"/>
    </source>
</evidence>
<dbReference type="Proteomes" id="UP000267606">
    <property type="component" value="Unassembled WGS sequence"/>
</dbReference>
<evidence type="ECO:0000313" key="1">
    <source>
        <dbReference type="EMBL" id="VDO43318.1"/>
    </source>
</evidence>
<reference evidence="3" key="1">
    <citation type="submission" date="2016-06" db="UniProtKB">
        <authorList>
            <consortium name="WormBaseParasite"/>
        </authorList>
    </citation>
    <scope>IDENTIFICATION</scope>
</reference>
<name>A0A183HDC4_9BILA</name>
<proteinExistence type="predicted"/>